<dbReference type="Pfam" id="PF13450">
    <property type="entry name" value="NAD_binding_8"/>
    <property type="match status" value="1"/>
</dbReference>
<sequence>MSRSRYDAIIVGGGHNGLTAAAYLARAGKSVLLLERQDHLGGASVSAEAFPGTGARLSRYSYLVSLLPQQIIDDLGLRITLKRRRFASYTPVPDGDRGLLVDHGDVAATQASFESIGAGSDVAGWDTFYARAARMAQVLWPTVTAPLQRRSAIAETLGDASIVHDFLDRPLGEVIESSVHDDLVRGVILTDGLISTFAQAHGTDLQQNICFLYHVIGGGTGDWDVPVGGMGAVSGALEQAARDAGAELRTGCEVTSVDDGTVHWRDHDDEVVADAGQVLWAAAPAVLDRLLGSAPGPAEGAQVKVNLLLRRLPALREQRIDPAAAFGGTFHINETYSGLETAYQQAVSGTIPSPMPAEIYCHSLTDPTILSPQLRESGAQTLTVFSLQTPDRLIQGGDEERAKLQRSVLDSLSSVLAEPIDDVVLTDPTGALCVETKTTRDLQDALWMPGGNIFHGPLSWPWASDDEPLDTPAQRWGVATREGRILLAGAGSRRGGGVSGLGGYHAARAALEAGEN</sequence>
<evidence type="ECO:0000313" key="2">
    <source>
        <dbReference type="Proteomes" id="UP000271678"/>
    </source>
</evidence>
<dbReference type="PANTHER" id="PTHR10668">
    <property type="entry name" value="PHYTOENE DEHYDROGENASE"/>
    <property type="match status" value="1"/>
</dbReference>
<comment type="caution">
    <text evidence="1">The sequence shown here is derived from an EMBL/GenBank/DDBJ whole genome shotgun (WGS) entry which is preliminary data.</text>
</comment>
<dbReference type="Gene3D" id="3.50.50.60">
    <property type="entry name" value="FAD/NAD(P)-binding domain"/>
    <property type="match status" value="2"/>
</dbReference>
<dbReference type="RefSeq" id="WP_123272218.1">
    <property type="nucleotide sequence ID" value="NZ_RJJQ01000016.1"/>
</dbReference>
<accession>A0A3M9M4G7</accession>
<reference evidence="1 2" key="1">
    <citation type="submission" date="2018-11" db="EMBL/GenBank/DDBJ databases">
        <title>Draft genome of Simplicispira Flexivirga sp. BO-16.</title>
        <authorList>
            <person name="Im W.T."/>
        </authorList>
    </citation>
    <scope>NUCLEOTIDE SEQUENCE [LARGE SCALE GENOMIC DNA]</scope>
    <source>
        <strain evidence="1 2">BO-16</strain>
    </source>
</reference>
<evidence type="ECO:0000313" key="1">
    <source>
        <dbReference type="EMBL" id="RNI20461.1"/>
    </source>
</evidence>
<dbReference type="PANTHER" id="PTHR10668:SF103">
    <property type="entry name" value="PYRIDINE NUCLEOTIDE-DISULFIDE OXIDOREDUCTASE DOMAIN-CONTAINING PROTEIN 2"/>
    <property type="match status" value="1"/>
</dbReference>
<dbReference type="OrthoDB" id="9774675at2"/>
<dbReference type="AlphaFoldDB" id="A0A3M9M4G7"/>
<name>A0A3M9M4G7_9MICO</name>
<organism evidence="1 2">
    <name type="scientific">Flexivirga caeni</name>
    <dbReference type="NCBI Taxonomy" id="2294115"/>
    <lineage>
        <taxon>Bacteria</taxon>
        <taxon>Bacillati</taxon>
        <taxon>Actinomycetota</taxon>
        <taxon>Actinomycetes</taxon>
        <taxon>Micrococcales</taxon>
        <taxon>Dermacoccaceae</taxon>
        <taxon>Flexivirga</taxon>
    </lineage>
</organism>
<dbReference type="InterPro" id="IPR036188">
    <property type="entry name" value="FAD/NAD-bd_sf"/>
</dbReference>
<protein>
    <submittedName>
        <fullName evidence="1">NAD(P)/FAD-dependent oxidoreductase</fullName>
    </submittedName>
</protein>
<dbReference type="SUPFAM" id="SSF51905">
    <property type="entry name" value="FAD/NAD(P)-binding domain"/>
    <property type="match status" value="1"/>
</dbReference>
<dbReference type="GO" id="GO:0005829">
    <property type="term" value="C:cytosol"/>
    <property type="evidence" value="ECO:0007669"/>
    <property type="project" value="TreeGrafter"/>
</dbReference>
<proteinExistence type="predicted"/>
<dbReference type="Proteomes" id="UP000271678">
    <property type="component" value="Unassembled WGS sequence"/>
</dbReference>
<dbReference type="EMBL" id="RJJQ01000016">
    <property type="protein sequence ID" value="RNI20461.1"/>
    <property type="molecule type" value="Genomic_DNA"/>
</dbReference>
<keyword evidence="2" id="KW-1185">Reference proteome</keyword>
<gene>
    <name evidence="1" type="ORF">EFY87_14615</name>
</gene>